<dbReference type="STRING" id="410764.GA0061103_5278"/>
<keyword evidence="1" id="KW-0812">Transmembrane</keyword>
<proteinExistence type="predicted"/>
<dbReference type="AlphaFoldDB" id="A0A1C3WE45"/>
<keyword evidence="1" id="KW-1133">Transmembrane helix</keyword>
<keyword evidence="1" id="KW-0472">Membrane</keyword>
<evidence type="ECO:0000256" key="1">
    <source>
        <dbReference type="SAM" id="Phobius"/>
    </source>
</evidence>
<organism evidence="3 4">
    <name type="scientific">Rhizobium multihospitium</name>
    <dbReference type="NCBI Taxonomy" id="410764"/>
    <lineage>
        <taxon>Bacteria</taxon>
        <taxon>Pseudomonadati</taxon>
        <taxon>Pseudomonadota</taxon>
        <taxon>Alphaproteobacteria</taxon>
        <taxon>Hyphomicrobiales</taxon>
        <taxon>Rhizobiaceae</taxon>
        <taxon>Rhizobium/Agrobacterium group</taxon>
        <taxon>Rhizobium</taxon>
    </lineage>
</organism>
<accession>A0A1C3WE45</accession>
<name>A0A1C3WE45_9HYPH</name>
<evidence type="ECO:0000259" key="2">
    <source>
        <dbReference type="Pfam" id="PF07811"/>
    </source>
</evidence>
<keyword evidence="4" id="KW-1185">Reference proteome</keyword>
<reference evidence="4" key="1">
    <citation type="submission" date="2016-08" db="EMBL/GenBank/DDBJ databases">
        <authorList>
            <person name="Varghese N."/>
            <person name="Submissions Spin"/>
        </authorList>
    </citation>
    <scope>NUCLEOTIDE SEQUENCE [LARGE SCALE GENOMIC DNA]</scope>
    <source>
        <strain evidence="4">HAMBI 2975</strain>
    </source>
</reference>
<gene>
    <name evidence="3" type="ORF">GA0061103_5278</name>
</gene>
<dbReference type="Proteomes" id="UP000199101">
    <property type="component" value="Unassembled WGS sequence"/>
</dbReference>
<dbReference type="InterPro" id="IPR012495">
    <property type="entry name" value="TadE-like_dom"/>
</dbReference>
<dbReference type="EMBL" id="FMAG01000005">
    <property type="protein sequence ID" value="SCB38300.1"/>
    <property type="molecule type" value="Genomic_DNA"/>
</dbReference>
<feature type="domain" description="TadE-like" evidence="2">
    <location>
        <begin position="27"/>
        <end position="60"/>
    </location>
</feature>
<evidence type="ECO:0000313" key="4">
    <source>
        <dbReference type="Proteomes" id="UP000199101"/>
    </source>
</evidence>
<evidence type="ECO:0000313" key="3">
    <source>
        <dbReference type="EMBL" id="SCB38300.1"/>
    </source>
</evidence>
<dbReference type="Pfam" id="PF07811">
    <property type="entry name" value="TadE"/>
    <property type="match status" value="1"/>
</dbReference>
<feature type="transmembrane region" description="Helical" evidence="1">
    <location>
        <begin position="33"/>
        <end position="54"/>
    </location>
</feature>
<sequence length="196" mass="20823">MNGLMSMTGKKSAPFGILKRFARDERGVGAIEFAILFPVLLMLYLGAFELTVGLNASKRASRSAGSIADIVSQQSTVTKSVLAGMPSVAGAIFAPYSTTGLTLKITGIAIDATGKATVAWSWAQDGTRPYTPGSTVTVPANMNQASTFLVRSELALPYQLLTFGANFLPSGTNQITISRQYYYRQRVGTSISCSDC</sequence>
<protein>
    <submittedName>
        <fullName evidence="3">Flp pilus assembly protein TadG</fullName>
    </submittedName>
</protein>